<feature type="region of interest" description="Disordered" evidence="1">
    <location>
        <begin position="395"/>
        <end position="432"/>
    </location>
</feature>
<gene>
    <name evidence="3" type="ORF">RhiirC2_849424</name>
</gene>
<reference evidence="3 4" key="1">
    <citation type="submission" date="2016-04" db="EMBL/GenBank/DDBJ databases">
        <title>Genome analyses suggest a sexual origin of heterokaryosis in a supposedly ancient asexual fungus.</title>
        <authorList>
            <person name="Ropars J."/>
            <person name="Sedzielewska K."/>
            <person name="Noel J."/>
            <person name="Charron P."/>
            <person name="Farinelli L."/>
            <person name="Marton T."/>
            <person name="Kruger M."/>
            <person name="Pelin A."/>
            <person name="Brachmann A."/>
            <person name="Corradi N."/>
        </authorList>
    </citation>
    <scope>NUCLEOTIDE SEQUENCE [LARGE SCALE GENOMIC DNA]</scope>
    <source>
        <strain evidence="3 4">C2</strain>
    </source>
</reference>
<evidence type="ECO:0000256" key="2">
    <source>
        <dbReference type="SAM" id="Phobius"/>
    </source>
</evidence>
<evidence type="ECO:0000313" key="3">
    <source>
        <dbReference type="EMBL" id="PKK71081.1"/>
    </source>
</evidence>
<dbReference type="AlphaFoldDB" id="A0A2N1NB21"/>
<dbReference type="VEuPathDB" id="FungiDB:FUN_008369"/>
<evidence type="ECO:0000256" key="1">
    <source>
        <dbReference type="SAM" id="MobiDB-lite"/>
    </source>
</evidence>
<feature type="transmembrane region" description="Helical" evidence="2">
    <location>
        <begin position="261"/>
        <end position="282"/>
    </location>
</feature>
<keyword evidence="2" id="KW-0812">Transmembrane</keyword>
<dbReference type="Proteomes" id="UP000233469">
    <property type="component" value="Unassembled WGS sequence"/>
</dbReference>
<keyword evidence="2" id="KW-0472">Membrane</keyword>
<dbReference type="VEuPathDB" id="FungiDB:RhiirA1_458173"/>
<dbReference type="VEuPathDB" id="FungiDB:RhiirFUN_008735"/>
<name>A0A2N1NB21_9GLOM</name>
<reference evidence="3 4" key="2">
    <citation type="submission" date="2017-10" db="EMBL/GenBank/DDBJ databases">
        <title>Extensive intraspecific genome diversity in a model arbuscular mycorrhizal fungus.</title>
        <authorList>
            <person name="Chen E.C.H."/>
            <person name="Morin E."/>
            <person name="Baudet D."/>
            <person name="Noel J."/>
            <person name="Ndikumana S."/>
            <person name="Charron P."/>
            <person name="St-Onge C."/>
            <person name="Giorgi J."/>
            <person name="Grigoriev I.V."/>
            <person name="Roux C."/>
            <person name="Martin F.M."/>
            <person name="Corradi N."/>
        </authorList>
    </citation>
    <scope>NUCLEOTIDE SEQUENCE [LARGE SCALE GENOMIC DNA]</scope>
    <source>
        <strain evidence="3 4">C2</strain>
    </source>
</reference>
<comment type="caution">
    <text evidence="3">The sequence shown here is derived from an EMBL/GenBank/DDBJ whole genome shotgun (WGS) entry which is preliminary data.</text>
</comment>
<protein>
    <submittedName>
        <fullName evidence="3">Uncharacterized protein</fullName>
    </submittedName>
</protein>
<feature type="transmembrane region" description="Helical" evidence="2">
    <location>
        <begin position="21"/>
        <end position="42"/>
    </location>
</feature>
<organism evidence="3 4">
    <name type="scientific">Rhizophagus irregularis</name>
    <dbReference type="NCBI Taxonomy" id="588596"/>
    <lineage>
        <taxon>Eukaryota</taxon>
        <taxon>Fungi</taxon>
        <taxon>Fungi incertae sedis</taxon>
        <taxon>Mucoromycota</taxon>
        <taxon>Glomeromycotina</taxon>
        <taxon>Glomeromycetes</taxon>
        <taxon>Glomerales</taxon>
        <taxon>Glomeraceae</taxon>
        <taxon>Rhizophagus</taxon>
    </lineage>
</organism>
<keyword evidence="2" id="KW-1133">Transmembrane helix</keyword>
<evidence type="ECO:0000313" key="4">
    <source>
        <dbReference type="Proteomes" id="UP000233469"/>
    </source>
</evidence>
<accession>A0A2N1NB21</accession>
<dbReference type="EMBL" id="LLXL01000549">
    <property type="protein sequence ID" value="PKK71081.1"/>
    <property type="molecule type" value="Genomic_DNA"/>
</dbReference>
<proteinExistence type="predicted"/>
<sequence length="432" mass="49212">MNLIDLLYKHRRSEPTILLGLKLFIMIILMACLTGYLVVVIIDVKQDSPFIATSFTNVDAVPLPGMHFLASYNFSIVDCRQFYLVDGDIREVECSLEDTRVYYDETTKAYFGVYTPSPNVLFNDLMKSLLLILTINEDFTPGITQEMTLHAFDSEYDIYDKHLSELSVYDNSILTLNRYSVEPSQIYDFTYSRVIRELIKPNWMNDFGVPPTYEQKSNIESTLLGGPSPYNSTDSSLISFMIQPKSKNVIRIDKEVRSKTYLSGLGLIGGAWGLMAAVYAFLFGANTLRPWGAVQSYCCGFSRSTQKKLKDALPIIPFFDTTHNDNFKNYSPDRELSLAERNELRISGLELFLQEYVVDVHYLDGIRKTTLNSTTNTINDQEAQNMKEEFDNINTNTTHSTESTVTQQQEGFVPPNFTQNSTSNNFTSVKYD</sequence>